<evidence type="ECO:0000313" key="2">
    <source>
        <dbReference type="Proteomes" id="UP000234323"/>
    </source>
</evidence>
<gene>
    <name evidence="1" type="ORF">RhiirA4_490414</name>
</gene>
<dbReference type="EMBL" id="LLXI01008466">
    <property type="protein sequence ID" value="PKY62938.1"/>
    <property type="molecule type" value="Genomic_DNA"/>
</dbReference>
<organism evidence="1 2">
    <name type="scientific">Rhizophagus irregularis</name>
    <dbReference type="NCBI Taxonomy" id="588596"/>
    <lineage>
        <taxon>Eukaryota</taxon>
        <taxon>Fungi</taxon>
        <taxon>Fungi incertae sedis</taxon>
        <taxon>Mucoromycota</taxon>
        <taxon>Glomeromycotina</taxon>
        <taxon>Glomeromycetes</taxon>
        <taxon>Glomerales</taxon>
        <taxon>Glomeraceae</taxon>
        <taxon>Rhizophagus</taxon>
    </lineage>
</organism>
<reference evidence="1 2" key="1">
    <citation type="submission" date="2015-10" db="EMBL/GenBank/DDBJ databases">
        <title>Genome analyses suggest a sexual origin of heterokaryosis in a supposedly ancient asexual fungus.</title>
        <authorList>
            <person name="Ropars J."/>
            <person name="Sedzielewska K."/>
            <person name="Noel J."/>
            <person name="Charron P."/>
            <person name="Farinelli L."/>
            <person name="Marton T."/>
            <person name="Kruger M."/>
            <person name="Pelin A."/>
            <person name="Brachmann A."/>
            <person name="Corradi N."/>
        </authorList>
    </citation>
    <scope>NUCLEOTIDE SEQUENCE [LARGE SCALE GENOMIC DNA]</scope>
    <source>
        <strain evidence="1 2">A4</strain>
    </source>
</reference>
<keyword evidence="2" id="KW-1185">Reference proteome</keyword>
<sequence>ALQFGDPKIVIDLRELNLGQPEKYNVFWEYCQKFLDGAVKNSVDSLLAIDERHHDTIVHLAKAISVKDLRNQVAAICPENTPIPHKQWIRLQFWPKNPRNNTNVHYASALFRYLKELAVMLSGFCWLVFLDDKHRCKVGEPGFPVAAIDRGKSVLVSQEESFVVADHDFTKTGLIPSVTMLCDIPSDMEGSFYRGQVNIGLKDPIFESSTPMRHATELYDILINSQQRHSYLLVYTDGGSDHQLRFLQVQLSYLFIALDLDYFVAVRTPPISQVKKRSISHISGTYISVTN</sequence>
<comment type="caution">
    <text evidence="1">The sequence shown here is derived from an EMBL/GenBank/DDBJ whole genome shotgun (WGS) entry which is preliminary data.</text>
</comment>
<dbReference type="Proteomes" id="UP000234323">
    <property type="component" value="Unassembled WGS sequence"/>
</dbReference>
<proteinExistence type="predicted"/>
<name>A0A2I1HVQ5_9GLOM</name>
<evidence type="ECO:0000313" key="1">
    <source>
        <dbReference type="EMBL" id="PKY62938.1"/>
    </source>
</evidence>
<feature type="non-terminal residue" evidence="1">
    <location>
        <position position="1"/>
    </location>
</feature>
<dbReference type="AlphaFoldDB" id="A0A2I1HVQ5"/>
<protein>
    <submittedName>
        <fullName evidence="1">Uncharacterized protein</fullName>
    </submittedName>
</protein>
<accession>A0A2I1HVQ5</accession>